<name>A0A8H6I2I9_9AGAR</name>
<reference evidence="2 3" key="1">
    <citation type="submission" date="2020-07" db="EMBL/GenBank/DDBJ databases">
        <title>Comparative genomics of pyrophilous fungi reveals a link between fire events and developmental genes.</title>
        <authorList>
            <consortium name="DOE Joint Genome Institute"/>
            <person name="Steindorff A.S."/>
            <person name="Carver A."/>
            <person name="Calhoun S."/>
            <person name="Stillman K."/>
            <person name="Liu H."/>
            <person name="Lipzen A."/>
            <person name="Pangilinan J."/>
            <person name="Labutti K."/>
            <person name="Bruns T.D."/>
            <person name="Grigoriev I.V."/>
        </authorList>
    </citation>
    <scope>NUCLEOTIDE SEQUENCE [LARGE SCALE GENOMIC DNA]</scope>
    <source>
        <strain evidence="2 3">CBS 144469</strain>
    </source>
</reference>
<feature type="compositionally biased region" description="Polar residues" evidence="1">
    <location>
        <begin position="57"/>
        <end position="69"/>
    </location>
</feature>
<sequence length="267" mass="30294">MLPPLSAHIHITLVKQDGYCPGYEVTDRRALGGYLLLPPSPLIRLYAIHDGGAEIRTNTPNTPEYTSEATGHHAPIKSGSGTKRRVWSRCRMKRLAIEDLEDQGKRARVIIRVYLMSEIEVNLAFPSLNRRPSTITRSTWKCLPKEDRGYQAVFHSSQPSRIAHSSTHDFHLSAKACKVFVPVQRLLAMEEIAENSLRLIDRSNFSSLLMIVAERSACITEMLMVQDLTNPLRCQEPRRSSKYPLFLLVKQLRTTTLNLGLTSKREM</sequence>
<evidence type="ECO:0000313" key="2">
    <source>
        <dbReference type="EMBL" id="KAF6756233.1"/>
    </source>
</evidence>
<organism evidence="2 3">
    <name type="scientific">Ephemerocybe angulata</name>
    <dbReference type="NCBI Taxonomy" id="980116"/>
    <lineage>
        <taxon>Eukaryota</taxon>
        <taxon>Fungi</taxon>
        <taxon>Dikarya</taxon>
        <taxon>Basidiomycota</taxon>
        <taxon>Agaricomycotina</taxon>
        <taxon>Agaricomycetes</taxon>
        <taxon>Agaricomycetidae</taxon>
        <taxon>Agaricales</taxon>
        <taxon>Agaricineae</taxon>
        <taxon>Psathyrellaceae</taxon>
        <taxon>Ephemerocybe</taxon>
    </lineage>
</organism>
<evidence type="ECO:0000313" key="3">
    <source>
        <dbReference type="Proteomes" id="UP000521943"/>
    </source>
</evidence>
<feature type="region of interest" description="Disordered" evidence="1">
    <location>
        <begin position="57"/>
        <end position="80"/>
    </location>
</feature>
<keyword evidence="3" id="KW-1185">Reference proteome</keyword>
<accession>A0A8H6I2I9</accession>
<dbReference type="EMBL" id="JACGCI010000027">
    <property type="protein sequence ID" value="KAF6756233.1"/>
    <property type="molecule type" value="Genomic_DNA"/>
</dbReference>
<comment type="caution">
    <text evidence="2">The sequence shown here is derived from an EMBL/GenBank/DDBJ whole genome shotgun (WGS) entry which is preliminary data.</text>
</comment>
<dbReference type="AlphaFoldDB" id="A0A8H6I2I9"/>
<gene>
    <name evidence="2" type="ORF">DFP72DRAFT_846993</name>
</gene>
<evidence type="ECO:0000256" key="1">
    <source>
        <dbReference type="SAM" id="MobiDB-lite"/>
    </source>
</evidence>
<dbReference type="Proteomes" id="UP000521943">
    <property type="component" value="Unassembled WGS sequence"/>
</dbReference>
<proteinExistence type="predicted"/>
<protein>
    <submittedName>
        <fullName evidence="2">Uncharacterized protein</fullName>
    </submittedName>
</protein>